<comment type="caution">
    <text evidence="10">The sequence shown here is derived from an EMBL/GenBank/DDBJ whole genome shotgun (WGS) entry which is preliminary data.</text>
</comment>
<feature type="domain" description="Integrase catalytic" evidence="9">
    <location>
        <begin position="787"/>
        <end position="945"/>
    </location>
</feature>
<reference evidence="10 11" key="1">
    <citation type="journal article" date="2019" name="Sci. Rep.">
        <title>Orb-weaving spider Araneus ventricosus genome elucidates the spidroin gene catalogue.</title>
        <authorList>
            <person name="Kono N."/>
            <person name="Nakamura H."/>
            <person name="Ohtoshi R."/>
            <person name="Moran D.A.P."/>
            <person name="Shinohara A."/>
            <person name="Yoshida Y."/>
            <person name="Fujiwara M."/>
            <person name="Mori M."/>
            <person name="Tomita M."/>
            <person name="Arakawa K."/>
        </authorList>
    </citation>
    <scope>NUCLEOTIDE SEQUENCE [LARGE SCALE GENOMIC DNA]</scope>
</reference>
<dbReference type="InterPro" id="IPR043128">
    <property type="entry name" value="Rev_trsase/Diguanyl_cyclase"/>
</dbReference>
<accession>A0A4Y2WU23</accession>
<evidence type="ECO:0000256" key="1">
    <source>
        <dbReference type="ARBA" id="ARBA00012493"/>
    </source>
</evidence>
<dbReference type="AlphaFoldDB" id="A0A4Y2WU23"/>
<dbReference type="InterPro" id="IPR041588">
    <property type="entry name" value="Integrase_H2C2"/>
</dbReference>
<dbReference type="Pfam" id="PF00078">
    <property type="entry name" value="RVT_1"/>
    <property type="match status" value="1"/>
</dbReference>
<evidence type="ECO:0000259" key="9">
    <source>
        <dbReference type="PROSITE" id="PS50994"/>
    </source>
</evidence>
<dbReference type="Pfam" id="PF17919">
    <property type="entry name" value="RT_RNaseH_2"/>
    <property type="match status" value="1"/>
</dbReference>
<dbReference type="OrthoDB" id="8052569at2759"/>
<dbReference type="FunFam" id="3.10.20.370:FF:000001">
    <property type="entry name" value="Retrovirus-related Pol polyprotein from transposon 17.6-like protein"/>
    <property type="match status" value="1"/>
</dbReference>
<keyword evidence="2" id="KW-0548">Nucleotidyltransferase</keyword>
<name>A0A4Y2WU23_ARAVE</name>
<dbReference type="Proteomes" id="UP000499080">
    <property type="component" value="Unassembled WGS sequence"/>
</dbReference>
<dbReference type="InterPro" id="IPR000477">
    <property type="entry name" value="RT_dom"/>
</dbReference>
<dbReference type="PROSITE" id="PS50994">
    <property type="entry name" value="INTEGRASE"/>
    <property type="match status" value="1"/>
</dbReference>
<dbReference type="InterPro" id="IPR050951">
    <property type="entry name" value="Retrovirus_Pol_polyprotein"/>
</dbReference>
<dbReference type="PANTHER" id="PTHR37984">
    <property type="entry name" value="PROTEIN CBG26694"/>
    <property type="match status" value="1"/>
</dbReference>
<dbReference type="CDD" id="cd01647">
    <property type="entry name" value="RT_LTR"/>
    <property type="match status" value="1"/>
</dbReference>
<dbReference type="Gene3D" id="3.10.10.10">
    <property type="entry name" value="HIV Type 1 Reverse Transcriptase, subunit A, domain 1"/>
    <property type="match status" value="1"/>
</dbReference>
<keyword evidence="3" id="KW-0540">Nuclease</keyword>
<evidence type="ECO:0000256" key="6">
    <source>
        <dbReference type="ARBA" id="ARBA00023268"/>
    </source>
</evidence>
<dbReference type="Pfam" id="PF00665">
    <property type="entry name" value="rve"/>
    <property type="match status" value="1"/>
</dbReference>
<protein>
    <recommendedName>
        <fullName evidence="1">RNA-directed DNA polymerase</fullName>
        <ecNumber evidence="1">2.7.7.49</ecNumber>
    </recommendedName>
</protein>
<evidence type="ECO:0000313" key="10">
    <source>
        <dbReference type="EMBL" id="GBO40699.1"/>
    </source>
</evidence>
<dbReference type="SUPFAM" id="SSF56672">
    <property type="entry name" value="DNA/RNA polymerases"/>
    <property type="match status" value="1"/>
</dbReference>
<dbReference type="GO" id="GO:0003676">
    <property type="term" value="F:nucleic acid binding"/>
    <property type="evidence" value="ECO:0007669"/>
    <property type="project" value="InterPro"/>
</dbReference>
<dbReference type="InterPro" id="IPR036397">
    <property type="entry name" value="RNaseH_sf"/>
</dbReference>
<dbReference type="PROSITE" id="PS50878">
    <property type="entry name" value="RT_POL"/>
    <property type="match status" value="1"/>
</dbReference>
<keyword evidence="4" id="KW-0378">Hydrolase</keyword>
<dbReference type="EMBL" id="BGPR01065992">
    <property type="protein sequence ID" value="GBO40699.1"/>
    <property type="molecule type" value="Genomic_DNA"/>
</dbReference>
<dbReference type="GO" id="GO:0004519">
    <property type="term" value="F:endonuclease activity"/>
    <property type="evidence" value="ECO:0007669"/>
    <property type="project" value="UniProtKB-KW"/>
</dbReference>
<evidence type="ECO:0000259" key="8">
    <source>
        <dbReference type="PROSITE" id="PS50878"/>
    </source>
</evidence>
<dbReference type="GO" id="GO:0015074">
    <property type="term" value="P:DNA integration"/>
    <property type="evidence" value="ECO:0007669"/>
    <property type="project" value="InterPro"/>
</dbReference>
<keyword evidence="5" id="KW-0695">RNA-directed DNA polymerase</keyword>
<dbReference type="InterPro" id="IPR001584">
    <property type="entry name" value="Integrase_cat-core"/>
</dbReference>
<keyword evidence="2" id="KW-0808">Transferase</keyword>
<evidence type="ECO:0000256" key="5">
    <source>
        <dbReference type="ARBA" id="ARBA00022918"/>
    </source>
</evidence>
<dbReference type="Gene3D" id="3.30.420.10">
    <property type="entry name" value="Ribonuclease H-like superfamily/Ribonuclease H"/>
    <property type="match status" value="1"/>
</dbReference>
<organism evidence="10 11">
    <name type="scientific">Araneus ventricosus</name>
    <name type="common">Orbweaver spider</name>
    <name type="synonym">Epeira ventricosa</name>
    <dbReference type="NCBI Taxonomy" id="182803"/>
    <lineage>
        <taxon>Eukaryota</taxon>
        <taxon>Metazoa</taxon>
        <taxon>Ecdysozoa</taxon>
        <taxon>Arthropoda</taxon>
        <taxon>Chelicerata</taxon>
        <taxon>Arachnida</taxon>
        <taxon>Araneae</taxon>
        <taxon>Araneomorphae</taxon>
        <taxon>Entelegynae</taxon>
        <taxon>Araneoidea</taxon>
        <taxon>Araneidae</taxon>
        <taxon>Araneus</taxon>
    </lineage>
</organism>
<dbReference type="Gene3D" id="1.10.340.70">
    <property type="match status" value="1"/>
</dbReference>
<gene>
    <name evidence="10" type="primary">Tf2-9_504</name>
    <name evidence="10" type="ORF">AVEN_204842_1</name>
</gene>
<feature type="region of interest" description="Disordered" evidence="7">
    <location>
        <begin position="226"/>
        <end position="245"/>
    </location>
</feature>
<dbReference type="EC" id="2.7.7.49" evidence="1"/>
<evidence type="ECO:0000256" key="4">
    <source>
        <dbReference type="ARBA" id="ARBA00022759"/>
    </source>
</evidence>
<evidence type="ECO:0000256" key="2">
    <source>
        <dbReference type="ARBA" id="ARBA00022695"/>
    </source>
</evidence>
<evidence type="ECO:0000256" key="7">
    <source>
        <dbReference type="SAM" id="MobiDB-lite"/>
    </source>
</evidence>
<keyword evidence="4" id="KW-0255">Endonuclease</keyword>
<dbReference type="Gene3D" id="3.10.20.370">
    <property type="match status" value="1"/>
</dbReference>
<dbReference type="PANTHER" id="PTHR37984:SF5">
    <property type="entry name" value="PROTEIN NYNRIN-LIKE"/>
    <property type="match status" value="1"/>
</dbReference>
<sequence>MQCEAQCNMQCDANKIYDMQFVDKYRSSVAQNTVINYSDIESAISKFNAESHENIANWLDHFENISQLFSLSDLPKFIFANRSLGGTAALFVRTEPQINSWQKLKQALIDEFSFEINSAHLHELLSKRKMRDSESAPEYSLKMKELCSSGKIEDAALMHYVIKGINDRQENKTILYGCKNLFEFKEKLKVYEVIKSDYAKSKAVFDKTKARYDSNPRFNSFDKLKPKQGHDDRFNSKNESANKPRRLPFSEKKIVQTQVAEWLEQGIVEPCSSEYSSPVVIVRKKDGTPRVCIDYRRLNKVVVKDRFSLLLIEDILDRLQGSRVFSTIDLKNAFFHVDVNKDSRKYMSFVTHEGRYQFLKVPFGLCNSPAVFQRCINTIFRPLINDGIVLPYLDDIIILSSSFEEGIERVERVLSIASEYGLEINFNKSHFLKKRIEFLGHVVEDGKIFPSTIKTKAVLNFPEPANLKQIHSFLGLTGYFRKFIPKYSTIAKPLSDLLKKDRKFKFGEEERISFNRLKLMLAEKPVLRIYNPNYETELHTDASLEGYGAILMQKSPDDKNFHPTYYMSKKTTDAEKKYSSYELEALAVIEAVKKFRVYLLGIPFKIVTDCSALEKTMQKKKDLVTRVARWALLLEEFDYVIEHRSGTRMTHVDALCRSPINIFCNSFDNILPRLKSAQDNNNEVKAIKELLIISAYENYCDQNGILYKFVEGKELVVVPDSMQTEIIRNAHEEGHTGVKYTEKHLQDYYYIPKLRQKVEKIISNCVHCILINQKRGKKEGLLHPLQKEDIPLHTYHIDRLGPLENTNKNYKYVLAIIDAFTKFVWIYPTKSTTSAEVIAKLEIQKAVFGSPFQIISDRGTAFTSGDFADYCAKEKIKHHAITTGLPRANGQIERINQTIISVLSKLSLENPNKWYKFTNELQQTINSTYQRSIDTTPFELLFGTKMNTGGLDKLKEMVEAEFQANFEAQREELRKHAKQQIFKIQEENRKTYNLRRREPKPYRVGDLVAIKRTQYGPNLKLKPKYFGPYSITRAKGGNTYDVIKEGNHEGPNFTTTCAEYLKPWNTMTEL</sequence>
<dbReference type="CDD" id="cd09274">
    <property type="entry name" value="RNase_HI_RT_Ty3"/>
    <property type="match status" value="1"/>
</dbReference>
<dbReference type="InterPro" id="IPR012337">
    <property type="entry name" value="RNaseH-like_sf"/>
</dbReference>
<dbReference type="Gene3D" id="3.30.70.270">
    <property type="match status" value="2"/>
</dbReference>
<dbReference type="InterPro" id="IPR043502">
    <property type="entry name" value="DNA/RNA_pol_sf"/>
</dbReference>
<keyword evidence="11" id="KW-1185">Reference proteome</keyword>
<dbReference type="InterPro" id="IPR041577">
    <property type="entry name" value="RT_RNaseH_2"/>
</dbReference>
<keyword evidence="6" id="KW-0511">Multifunctional enzyme</keyword>
<dbReference type="GO" id="GO:0042575">
    <property type="term" value="C:DNA polymerase complex"/>
    <property type="evidence" value="ECO:0007669"/>
    <property type="project" value="UniProtKB-ARBA"/>
</dbReference>
<dbReference type="FunFam" id="3.30.70.270:FF:000026">
    <property type="entry name" value="Transposon Ty3-G Gag-Pol polyprotein"/>
    <property type="match status" value="1"/>
</dbReference>
<dbReference type="SUPFAM" id="SSF53098">
    <property type="entry name" value="Ribonuclease H-like"/>
    <property type="match status" value="1"/>
</dbReference>
<dbReference type="Pfam" id="PF17921">
    <property type="entry name" value="Integrase_H2C2"/>
    <property type="match status" value="1"/>
</dbReference>
<evidence type="ECO:0000313" key="11">
    <source>
        <dbReference type="Proteomes" id="UP000499080"/>
    </source>
</evidence>
<feature type="domain" description="Reverse transcriptase" evidence="8">
    <location>
        <begin position="263"/>
        <end position="443"/>
    </location>
</feature>
<evidence type="ECO:0000256" key="3">
    <source>
        <dbReference type="ARBA" id="ARBA00022722"/>
    </source>
</evidence>
<dbReference type="GO" id="GO:0003964">
    <property type="term" value="F:RNA-directed DNA polymerase activity"/>
    <property type="evidence" value="ECO:0007669"/>
    <property type="project" value="UniProtKB-KW"/>
</dbReference>
<proteinExistence type="predicted"/>